<evidence type="ECO:0000256" key="8">
    <source>
        <dbReference type="ARBA" id="ARBA00022840"/>
    </source>
</evidence>
<dbReference type="InterPro" id="IPR018094">
    <property type="entry name" value="Thymidylate_kinase"/>
</dbReference>
<evidence type="ECO:0000313" key="13">
    <source>
        <dbReference type="EMBL" id="KWX03445.1"/>
    </source>
</evidence>
<sequence>MNTRRGLFVSVDGPSGVGKSTTVRRLGERLTAVGVAHHLTAEPTDSHLGRLAYDAVGSSSGPILACLFAADRYLHLERVIRPRAAAGEIVISDRYLAAGLVMQQLDGMKLDWLRQVNAHADPPDLAVILTAEPGVLAARLAARGAKNHYQRRPDISAREAALYEEAADMLAAAGTRVLRLDTSQQDAETVAAIIHRHIDQLQAEAKPVVPAQAREAQE</sequence>
<dbReference type="GO" id="GO:0006235">
    <property type="term" value="P:dTTP biosynthetic process"/>
    <property type="evidence" value="ECO:0007669"/>
    <property type="project" value="UniProtKB-UniRule"/>
</dbReference>
<dbReference type="STRING" id="1469144.LI90_3318"/>
<evidence type="ECO:0000256" key="1">
    <source>
        <dbReference type="ARBA" id="ARBA00009776"/>
    </source>
</evidence>
<dbReference type="RefSeq" id="WP_066889194.1">
    <property type="nucleotide sequence ID" value="NZ_JYIJ01000017.1"/>
</dbReference>
<dbReference type="CDD" id="cd01672">
    <property type="entry name" value="TMPK"/>
    <property type="match status" value="1"/>
</dbReference>
<comment type="caution">
    <text evidence="13">The sequence shown here is derived from an EMBL/GenBank/DDBJ whole genome shotgun (WGS) entry which is preliminary data.</text>
</comment>
<dbReference type="GO" id="GO:0004798">
    <property type="term" value="F:dTMP kinase activity"/>
    <property type="evidence" value="ECO:0007669"/>
    <property type="project" value="UniProtKB-UniRule"/>
</dbReference>
<keyword evidence="4 10" id="KW-0808">Transferase</keyword>
<comment type="function">
    <text evidence="10">Phosphorylation of dTMP to form dTDP in both de novo and salvage pathways of dTTP synthesis.</text>
</comment>
<keyword evidence="15" id="KW-1185">Reference proteome</keyword>
<evidence type="ECO:0000313" key="14">
    <source>
        <dbReference type="EMBL" id="KWX06557.1"/>
    </source>
</evidence>
<keyword evidence="5 10" id="KW-0545">Nucleotide biosynthesis</keyword>
<dbReference type="PATRIC" id="fig|1469144.10.peg.3568"/>
<feature type="domain" description="Thymidylate kinase-like" evidence="11">
    <location>
        <begin position="11"/>
        <end position="191"/>
    </location>
</feature>
<evidence type="ECO:0000313" key="12">
    <source>
        <dbReference type="EMBL" id="KWX02275.1"/>
    </source>
</evidence>
<dbReference type="Proteomes" id="UP000070188">
    <property type="component" value="Unassembled WGS sequence"/>
</dbReference>
<dbReference type="AlphaFoldDB" id="A0A132MZU8"/>
<reference evidence="13 17" key="2">
    <citation type="submission" date="2015-02" db="EMBL/GenBank/DDBJ databases">
        <title>Physiological reanalysis, assessment of diazotrophy, and genome sequences of multiple isolates of Streptomyces thermoautotrophicus.</title>
        <authorList>
            <person name="MacKellar D.C."/>
            <person name="Lieber L."/>
            <person name="Norman J."/>
            <person name="Bolger A."/>
            <person name="Tobin C."/>
            <person name="Murray J.W."/>
            <person name="Prell J."/>
        </authorList>
    </citation>
    <scope>NUCLEOTIDE SEQUENCE [LARGE SCALE GENOMIC DNA]</scope>
    <source>
        <strain evidence="13 17">UBT1</strain>
    </source>
</reference>
<keyword evidence="8 10" id="KW-0067">ATP-binding</keyword>
<dbReference type="EMBL" id="LAXD01000001">
    <property type="protein sequence ID" value="KWX02275.1"/>
    <property type="molecule type" value="Genomic_DNA"/>
</dbReference>
<dbReference type="EMBL" id="JYIJ01000017">
    <property type="protein sequence ID" value="KWX03445.1"/>
    <property type="molecule type" value="Genomic_DNA"/>
</dbReference>
<dbReference type="PANTHER" id="PTHR10344:SF4">
    <property type="entry name" value="UMP-CMP KINASE 2, MITOCHONDRIAL"/>
    <property type="match status" value="1"/>
</dbReference>
<dbReference type="HAMAP" id="MF_00165">
    <property type="entry name" value="Thymidylate_kinase"/>
    <property type="match status" value="1"/>
</dbReference>
<dbReference type="Proteomes" id="UP000070598">
    <property type="component" value="Unassembled WGS sequence"/>
</dbReference>
<protein>
    <recommendedName>
        <fullName evidence="3 10">Thymidylate kinase</fullName>
        <ecNumber evidence="2 10">2.7.4.9</ecNumber>
    </recommendedName>
    <alternativeName>
        <fullName evidence="10">dTMP kinase</fullName>
    </alternativeName>
</protein>
<evidence type="ECO:0000313" key="16">
    <source>
        <dbReference type="Proteomes" id="UP000070598"/>
    </source>
</evidence>
<dbReference type="SUPFAM" id="SSF52540">
    <property type="entry name" value="P-loop containing nucleoside triphosphate hydrolases"/>
    <property type="match status" value="1"/>
</dbReference>
<dbReference type="Proteomes" id="UP000070659">
    <property type="component" value="Unassembled WGS sequence"/>
</dbReference>
<evidence type="ECO:0000256" key="2">
    <source>
        <dbReference type="ARBA" id="ARBA00012980"/>
    </source>
</evidence>
<accession>A0A132MZU8</accession>
<dbReference type="PANTHER" id="PTHR10344">
    <property type="entry name" value="THYMIDYLATE KINASE"/>
    <property type="match status" value="1"/>
</dbReference>
<reference evidence="15" key="4">
    <citation type="submission" date="2015-04" db="EMBL/GenBank/DDBJ databases">
        <title>Physiological reanalysis, assessment of diazotrophy, and genome sequences of multiple isolates of Streptomyces thermoautotrophicus.</title>
        <authorList>
            <person name="MacKellar D.C."/>
            <person name="Lieber L."/>
            <person name="Norman J."/>
            <person name="Bolger A."/>
            <person name="Tobin C."/>
            <person name="Murray J.W."/>
            <person name="Chang R."/>
            <person name="Ford T."/>
            <person name="Nguyen P.Q."/>
            <person name="Woodward J."/>
            <person name="Permingeat H."/>
            <person name="Joshi N.S."/>
            <person name="Silver P.A."/>
            <person name="Usadel B."/>
            <person name="Rutherford A.W."/>
            <person name="Friesen M."/>
            <person name="Prell J."/>
        </authorList>
    </citation>
    <scope>NUCLEOTIDE SEQUENCE [LARGE SCALE GENOMIC DNA]</scope>
    <source>
        <strain evidence="15">H1</strain>
    </source>
</reference>
<dbReference type="GO" id="GO:0005829">
    <property type="term" value="C:cytosol"/>
    <property type="evidence" value="ECO:0007669"/>
    <property type="project" value="TreeGrafter"/>
</dbReference>
<evidence type="ECO:0000256" key="5">
    <source>
        <dbReference type="ARBA" id="ARBA00022727"/>
    </source>
</evidence>
<dbReference type="Gene3D" id="3.40.50.300">
    <property type="entry name" value="P-loop containing nucleotide triphosphate hydrolases"/>
    <property type="match status" value="1"/>
</dbReference>
<comment type="similarity">
    <text evidence="1 10">Belongs to the thymidylate kinase family.</text>
</comment>
<evidence type="ECO:0000313" key="15">
    <source>
        <dbReference type="Proteomes" id="UP000070188"/>
    </source>
</evidence>
<evidence type="ECO:0000256" key="10">
    <source>
        <dbReference type="HAMAP-Rule" id="MF_00165"/>
    </source>
</evidence>
<dbReference type="InterPro" id="IPR039430">
    <property type="entry name" value="Thymidylate_kin-like_dom"/>
</dbReference>
<evidence type="ECO:0000256" key="6">
    <source>
        <dbReference type="ARBA" id="ARBA00022741"/>
    </source>
</evidence>
<dbReference type="OrthoDB" id="4549048at2"/>
<dbReference type="NCBIfam" id="TIGR00041">
    <property type="entry name" value="DTMP_kinase"/>
    <property type="match status" value="1"/>
</dbReference>
<dbReference type="GO" id="GO:0006227">
    <property type="term" value="P:dUDP biosynthetic process"/>
    <property type="evidence" value="ECO:0007669"/>
    <property type="project" value="TreeGrafter"/>
</dbReference>
<reference evidence="12" key="3">
    <citation type="submission" date="2015-04" db="EMBL/GenBank/DDBJ databases">
        <title>Physiological reanalysis, assessment of diazotrophy, and genome sequences of multiple isolates of Streptomyces thermoautotrophicus.</title>
        <authorList>
            <person name="MacKellar D.C."/>
            <person name="Lieber L."/>
            <person name="Norman J."/>
            <person name="Bolger A."/>
            <person name="Tobin C."/>
            <person name="Murray J.W."/>
            <person name="Woodward J."/>
            <person name="Friesen M."/>
            <person name="Prell J."/>
        </authorList>
    </citation>
    <scope>NUCLEOTIDE SEQUENCE [LARGE SCALE GENOMIC DNA]</scope>
    <source>
        <strain evidence="12">H1</strain>
    </source>
</reference>
<gene>
    <name evidence="10" type="primary">tmk</name>
    <name evidence="12" type="ORF">LI90_3318</name>
    <name evidence="13" type="ORF">TH66_11080</name>
    <name evidence="14" type="ORF">TR74_21625</name>
</gene>
<comment type="caution">
    <text evidence="10">Lacks conserved residue(s) required for the propagation of feature annotation.</text>
</comment>
<evidence type="ECO:0000256" key="7">
    <source>
        <dbReference type="ARBA" id="ARBA00022777"/>
    </source>
</evidence>
<evidence type="ECO:0000256" key="4">
    <source>
        <dbReference type="ARBA" id="ARBA00022679"/>
    </source>
</evidence>
<dbReference type="Pfam" id="PF02223">
    <property type="entry name" value="Thymidylate_kin"/>
    <property type="match status" value="1"/>
</dbReference>
<evidence type="ECO:0000313" key="17">
    <source>
        <dbReference type="Proteomes" id="UP000070659"/>
    </source>
</evidence>
<organism evidence="13 17">
    <name type="scientific">Carbonactinospora thermoautotrophica</name>
    <dbReference type="NCBI Taxonomy" id="1469144"/>
    <lineage>
        <taxon>Bacteria</taxon>
        <taxon>Bacillati</taxon>
        <taxon>Actinomycetota</taxon>
        <taxon>Actinomycetes</taxon>
        <taxon>Kitasatosporales</taxon>
        <taxon>Carbonactinosporaceae</taxon>
        <taxon>Carbonactinospora</taxon>
    </lineage>
</organism>
<dbReference type="GO" id="GO:0006233">
    <property type="term" value="P:dTDP biosynthetic process"/>
    <property type="evidence" value="ECO:0007669"/>
    <property type="project" value="InterPro"/>
</dbReference>
<dbReference type="GO" id="GO:0005524">
    <property type="term" value="F:ATP binding"/>
    <property type="evidence" value="ECO:0007669"/>
    <property type="project" value="UniProtKB-UniRule"/>
</dbReference>
<dbReference type="EMBL" id="JYIK01001097">
    <property type="protein sequence ID" value="KWX06557.1"/>
    <property type="molecule type" value="Genomic_DNA"/>
</dbReference>
<keyword evidence="6 10" id="KW-0547">Nucleotide-binding</keyword>
<reference evidence="16" key="1">
    <citation type="submission" date="2015-02" db="EMBL/GenBank/DDBJ databases">
        <title>Physiological reanalysis, assessment of diazotrophy, and genome sequences of multiple isolates of Streptomyces thermoautotrophicus.</title>
        <authorList>
            <person name="MacKellar D.C."/>
            <person name="Lieber L."/>
            <person name="Norman J."/>
            <person name="Bolger A."/>
            <person name="Tobin C."/>
            <person name="Murray J.W."/>
            <person name="Friesen M."/>
            <person name="Prell J."/>
        </authorList>
    </citation>
    <scope>NUCLEOTIDE SEQUENCE [LARGE SCALE GENOMIC DNA]</scope>
    <source>
        <strain evidence="16">UBT1</strain>
    </source>
</reference>
<dbReference type="InterPro" id="IPR027417">
    <property type="entry name" value="P-loop_NTPase"/>
</dbReference>
<evidence type="ECO:0000256" key="9">
    <source>
        <dbReference type="ARBA" id="ARBA00048743"/>
    </source>
</evidence>
<proteinExistence type="inferred from homology"/>
<evidence type="ECO:0000256" key="3">
    <source>
        <dbReference type="ARBA" id="ARBA00017144"/>
    </source>
</evidence>
<keyword evidence="7 10" id="KW-0418">Kinase</keyword>
<evidence type="ECO:0000259" key="11">
    <source>
        <dbReference type="Pfam" id="PF02223"/>
    </source>
</evidence>
<comment type="catalytic activity">
    <reaction evidence="9 10">
        <text>dTMP + ATP = dTDP + ADP</text>
        <dbReference type="Rhea" id="RHEA:13517"/>
        <dbReference type="ChEBI" id="CHEBI:30616"/>
        <dbReference type="ChEBI" id="CHEBI:58369"/>
        <dbReference type="ChEBI" id="CHEBI:63528"/>
        <dbReference type="ChEBI" id="CHEBI:456216"/>
        <dbReference type="EC" id="2.7.4.9"/>
    </reaction>
</comment>
<name>A0A132MZU8_9ACTN</name>
<dbReference type="EC" id="2.7.4.9" evidence="2 10"/>